<keyword evidence="7 8" id="KW-0472">Membrane</keyword>
<dbReference type="Proteomes" id="UP000434639">
    <property type="component" value="Unassembled WGS sequence"/>
</dbReference>
<keyword evidence="6 8" id="KW-1133">Transmembrane helix</keyword>
<evidence type="ECO:0000313" key="10">
    <source>
        <dbReference type="Proteomes" id="UP000434639"/>
    </source>
</evidence>
<dbReference type="EMBL" id="WMIB01000031">
    <property type="protein sequence ID" value="MTH55520.1"/>
    <property type="molecule type" value="Genomic_DNA"/>
</dbReference>
<dbReference type="NCBIfam" id="NF006517">
    <property type="entry name" value="PRK08965.1-1"/>
    <property type="match status" value="1"/>
</dbReference>
<comment type="caution">
    <text evidence="9">The sequence shown here is derived from an EMBL/GenBank/DDBJ whole genome shotgun (WGS) entry which is preliminary data.</text>
</comment>
<keyword evidence="3" id="KW-0050">Antiport</keyword>
<keyword evidence="4" id="KW-1003">Cell membrane</keyword>
<evidence type="ECO:0000256" key="8">
    <source>
        <dbReference type="SAM" id="Phobius"/>
    </source>
</evidence>
<evidence type="ECO:0000256" key="7">
    <source>
        <dbReference type="ARBA" id="ARBA00023136"/>
    </source>
</evidence>
<evidence type="ECO:0000313" key="9">
    <source>
        <dbReference type="EMBL" id="MTH55520.1"/>
    </source>
</evidence>
<keyword evidence="10" id="KW-1185">Reference proteome</keyword>
<comment type="subcellular location">
    <subcellularLocation>
        <location evidence="1">Cell membrane</location>
        <topology evidence="1">Multi-pass membrane protein</topology>
    </subcellularLocation>
</comment>
<evidence type="ECO:0000256" key="3">
    <source>
        <dbReference type="ARBA" id="ARBA00022449"/>
    </source>
</evidence>
<dbReference type="GO" id="GO:0008324">
    <property type="term" value="F:monoatomic cation transmembrane transporter activity"/>
    <property type="evidence" value="ECO:0007669"/>
    <property type="project" value="InterPro"/>
</dbReference>
<feature type="transmembrane region" description="Helical" evidence="8">
    <location>
        <begin position="22"/>
        <end position="41"/>
    </location>
</feature>
<keyword evidence="3" id="KW-0813">Transport</keyword>
<evidence type="ECO:0000256" key="2">
    <source>
        <dbReference type="ARBA" id="ARBA00006228"/>
    </source>
</evidence>
<keyword evidence="5 8" id="KW-0812">Transmembrane</keyword>
<feature type="transmembrane region" description="Helical" evidence="8">
    <location>
        <begin position="48"/>
        <end position="65"/>
    </location>
</feature>
<proteinExistence type="inferred from homology"/>
<dbReference type="InterPro" id="IPR002758">
    <property type="entry name" value="Cation_antiport_E"/>
</dbReference>
<reference evidence="9 10" key="1">
    <citation type="journal article" date="2017" name="Int. J. Syst. Evol. Microbiol.">
        <title>Bacillus mangrovi sp. nov., isolated from a sediment sample from a mangrove forest.</title>
        <authorList>
            <person name="Gupta V."/>
            <person name="Singh P.K."/>
            <person name="Korpole S."/>
            <person name="Tanuku N.R.S."/>
            <person name="Pinnaka A.K."/>
        </authorList>
    </citation>
    <scope>NUCLEOTIDE SEQUENCE [LARGE SCALE GENOMIC DNA]</scope>
    <source>
        <strain evidence="9 10">KCTC 33872</strain>
    </source>
</reference>
<gene>
    <name evidence="9" type="ORF">GKZ89_19180</name>
</gene>
<sequence>MAFQVLLNVFIAFMWMFLQNSYTLSVFAAGFLFGLLIIFIMRRSFSSRFYFLNVLAVFTLFTIFIKELILANLSVLKVILSPVFSHTPGIFAYETELKKDWEITMLSNLITLTPGTLVVDISDDKKTLYIHAMDINDAEEARKEIRDSFEKAIKEVSR</sequence>
<dbReference type="GO" id="GO:0005886">
    <property type="term" value="C:plasma membrane"/>
    <property type="evidence" value="ECO:0007669"/>
    <property type="project" value="UniProtKB-SubCell"/>
</dbReference>
<dbReference type="PANTHER" id="PTHR34584:SF1">
    <property type="entry name" value="NA(+)_H(+) ANTIPORTER SUBUNIT E1"/>
    <property type="match status" value="1"/>
</dbReference>
<evidence type="ECO:0000256" key="5">
    <source>
        <dbReference type="ARBA" id="ARBA00022692"/>
    </source>
</evidence>
<dbReference type="OrthoDB" id="9800498at2"/>
<dbReference type="Pfam" id="PF01899">
    <property type="entry name" value="MNHE"/>
    <property type="match status" value="1"/>
</dbReference>
<protein>
    <submittedName>
        <fullName evidence="9">Na+/H+ antiporter subunit E</fullName>
    </submittedName>
</protein>
<dbReference type="PANTHER" id="PTHR34584">
    <property type="entry name" value="NA(+)/H(+) ANTIPORTER SUBUNIT E1"/>
    <property type="match status" value="1"/>
</dbReference>
<dbReference type="RefSeq" id="WP_155114016.1">
    <property type="nucleotide sequence ID" value="NZ_WMIB01000031.1"/>
</dbReference>
<evidence type="ECO:0000256" key="1">
    <source>
        <dbReference type="ARBA" id="ARBA00004651"/>
    </source>
</evidence>
<evidence type="ECO:0000256" key="4">
    <source>
        <dbReference type="ARBA" id="ARBA00022475"/>
    </source>
</evidence>
<dbReference type="PIRSF" id="PIRSF019239">
    <property type="entry name" value="MrpE"/>
    <property type="match status" value="1"/>
</dbReference>
<organism evidence="9 10">
    <name type="scientific">Metabacillus mangrovi</name>
    <dbReference type="NCBI Taxonomy" id="1491830"/>
    <lineage>
        <taxon>Bacteria</taxon>
        <taxon>Bacillati</taxon>
        <taxon>Bacillota</taxon>
        <taxon>Bacilli</taxon>
        <taxon>Bacillales</taxon>
        <taxon>Bacillaceae</taxon>
        <taxon>Metabacillus</taxon>
    </lineage>
</organism>
<dbReference type="AlphaFoldDB" id="A0A7X2S8M5"/>
<accession>A0A7X2S8M5</accession>
<dbReference type="GO" id="GO:0015297">
    <property type="term" value="F:antiporter activity"/>
    <property type="evidence" value="ECO:0007669"/>
    <property type="project" value="UniProtKB-KW"/>
</dbReference>
<comment type="similarity">
    <text evidence="2">Belongs to the CPA3 antiporters (TC 2.A.63) subunit E family.</text>
</comment>
<dbReference type="NCBIfam" id="NF009292">
    <property type="entry name" value="PRK12651.1-3"/>
    <property type="match status" value="1"/>
</dbReference>
<name>A0A7X2S8M5_9BACI</name>
<evidence type="ECO:0000256" key="6">
    <source>
        <dbReference type="ARBA" id="ARBA00022989"/>
    </source>
</evidence>